<protein>
    <submittedName>
        <fullName evidence="3">CubicO group peptidase, beta-lactamase class C family</fullName>
    </submittedName>
</protein>
<evidence type="ECO:0000259" key="2">
    <source>
        <dbReference type="Pfam" id="PF00144"/>
    </source>
</evidence>
<dbReference type="InterPro" id="IPR050491">
    <property type="entry name" value="AmpC-like"/>
</dbReference>
<feature type="signal peptide" evidence="1">
    <location>
        <begin position="1"/>
        <end position="21"/>
    </location>
</feature>
<keyword evidence="4" id="KW-1185">Reference proteome</keyword>
<evidence type="ECO:0000256" key="1">
    <source>
        <dbReference type="SAM" id="SignalP"/>
    </source>
</evidence>
<dbReference type="InterPro" id="IPR012338">
    <property type="entry name" value="Beta-lactam/transpept-like"/>
</dbReference>
<dbReference type="AlphaFoldDB" id="A0A1H4BK54"/>
<accession>A0A1H4BK54</accession>
<feature type="chain" id="PRO_5011633446" evidence="1">
    <location>
        <begin position="22"/>
        <end position="540"/>
    </location>
</feature>
<dbReference type="InterPro" id="IPR001466">
    <property type="entry name" value="Beta-lactam-related"/>
</dbReference>
<organism evidence="3 4">
    <name type="scientific">Chitinophaga terrae</name>
    <name type="common">ex Kim and Jung 2007</name>
    <dbReference type="NCBI Taxonomy" id="408074"/>
    <lineage>
        <taxon>Bacteria</taxon>
        <taxon>Pseudomonadati</taxon>
        <taxon>Bacteroidota</taxon>
        <taxon>Chitinophagia</taxon>
        <taxon>Chitinophagales</taxon>
        <taxon>Chitinophagaceae</taxon>
        <taxon>Chitinophaga</taxon>
    </lineage>
</organism>
<reference evidence="4" key="1">
    <citation type="submission" date="2016-10" db="EMBL/GenBank/DDBJ databases">
        <authorList>
            <person name="Varghese N."/>
            <person name="Submissions S."/>
        </authorList>
    </citation>
    <scope>NUCLEOTIDE SEQUENCE [LARGE SCALE GENOMIC DNA]</scope>
    <source>
        <strain evidence="4">DSM 23920</strain>
    </source>
</reference>
<sequence>MPRYTLSFLLLIIISAVSAQSYDQVMRARFHPGAPGAVALVAKNGKIIFQKAYGVANMELGVNIKPDSRFRIGSLTKQFTACAILKLAEEGKLSLDDRLTKYFKDFPAAYDSITILHLLTHTSGISLSRGYWNAELRKKDFTPRELVDVFRNDTLDFKPGTRFIYNNNNYVLLGYLIEQISGQSYARYMDSVFFKPLGMHHTSIETAAAIIPNKVAGYRYGIYDKFENAPYLSMTQPYAAGSIVSTAGDLFTWITALMQYKVISAASLEKAVSSHRLADGSLTNYGFGWATGSIRGNKSIRHDGLINGFSAFMTWLPKQAVCVIVLTNCEYYNPEDAGTRLAAIALGKPYPEIPLKMQPESLQSYQAVYESGSYGKRIVQLLDSTLYIYSKGGSKEQLFPYAKDKFFLRNSLETFSFIHDPSGKIIALQAEGPEKTIEYSRSPEVVPAVKTIRLSAAELDRYLGWYQFSPDFSLQIFREGNQLYGKGEGPRQIKQLILPLGNNRFAAKFLDAELWFKEDEKGKITGVTKVQNGESMAVKR</sequence>
<evidence type="ECO:0000313" key="3">
    <source>
        <dbReference type="EMBL" id="SEA48476.1"/>
    </source>
</evidence>
<dbReference type="Proteomes" id="UP000199656">
    <property type="component" value="Unassembled WGS sequence"/>
</dbReference>
<dbReference type="Gene3D" id="3.40.710.10">
    <property type="entry name" value="DD-peptidase/beta-lactamase superfamily"/>
    <property type="match status" value="1"/>
</dbReference>
<proteinExistence type="predicted"/>
<dbReference type="STRING" id="408074.SAMN05660909_02118"/>
<gene>
    <name evidence="3" type="ORF">SAMN05660909_02118</name>
</gene>
<dbReference type="PANTHER" id="PTHR46825">
    <property type="entry name" value="D-ALANYL-D-ALANINE-CARBOXYPEPTIDASE/ENDOPEPTIDASE AMPH"/>
    <property type="match status" value="1"/>
</dbReference>
<evidence type="ECO:0000313" key="4">
    <source>
        <dbReference type="Proteomes" id="UP000199656"/>
    </source>
</evidence>
<name>A0A1H4BK54_9BACT</name>
<keyword evidence="1" id="KW-0732">Signal</keyword>
<dbReference type="OrthoDB" id="9793489at2"/>
<dbReference type="RefSeq" id="WP_089761382.1">
    <property type="nucleotide sequence ID" value="NZ_BKAT01000011.1"/>
</dbReference>
<feature type="domain" description="Beta-lactamase-related" evidence="2">
    <location>
        <begin position="31"/>
        <end position="343"/>
    </location>
</feature>
<dbReference type="PANTHER" id="PTHR46825:SF9">
    <property type="entry name" value="BETA-LACTAMASE-RELATED DOMAIN-CONTAINING PROTEIN"/>
    <property type="match status" value="1"/>
</dbReference>
<dbReference type="Pfam" id="PF00144">
    <property type="entry name" value="Beta-lactamase"/>
    <property type="match status" value="1"/>
</dbReference>
<dbReference type="EMBL" id="FNRL01000008">
    <property type="protein sequence ID" value="SEA48476.1"/>
    <property type="molecule type" value="Genomic_DNA"/>
</dbReference>
<dbReference type="SUPFAM" id="SSF56601">
    <property type="entry name" value="beta-lactamase/transpeptidase-like"/>
    <property type="match status" value="1"/>
</dbReference>